<dbReference type="PANTHER" id="PTHR43280">
    <property type="entry name" value="ARAC-FAMILY TRANSCRIPTIONAL REGULATOR"/>
    <property type="match status" value="1"/>
</dbReference>
<gene>
    <name evidence="5" type="ORF">N5I32_04255</name>
</gene>
<protein>
    <submittedName>
        <fullName evidence="5">AraC family transcriptional regulator</fullName>
    </submittedName>
</protein>
<dbReference type="PROSITE" id="PS01124">
    <property type="entry name" value="HTH_ARAC_FAMILY_2"/>
    <property type="match status" value="1"/>
</dbReference>
<dbReference type="SMART" id="SM00342">
    <property type="entry name" value="HTH_ARAC"/>
    <property type="match status" value="1"/>
</dbReference>
<dbReference type="SUPFAM" id="SSF51182">
    <property type="entry name" value="RmlC-like cupins"/>
    <property type="match status" value="1"/>
</dbReference>
<comment type="caution">
    <text evidence="5">The sequence shown here is derived from an EMBL/GenBank/DDBJ whole genome shotgun (WGS) entry which is preliminary data.</text>
</comment>
<name>A0ABT2NL79_9RHOB</name>
<evidence type="ECO:0000256" key="3">
    <source>
        <dbReference type="ARBA" id="ARBA00023163"/>
    </source>
</evidence>
<evidence type="ECO:0000313" key="6">
    <source>
        <dbReference type="Proteomes" id="UP001205601"/>
    </source>
</evidence>
<keyword evidence="3" id="KW-0804">Transcription</keyword>
<evidence type="ECO:0000313" key="5">
    <source>
        <dbReference type="EMBL" id="MCT8328724.1"/>
    </source>
</evidence>
<dbReference type="InterPro" id="IPR011051">
    <property type="entry name" value="RmlC_Cupin_sf"/>
</dbReference>
<dbReference type="InterPro" id="IPR018060">
    <property type="entry name" value="HTH_AraC"/>
</dbReference>
<evidence type="ECO:0000259" key="4">
    <source>
        <dbReference type="PROSITE" id="PS01124"/>
    </source>
</evidence>
<sequence length="336" mass="36453">MTAKIFSAKPLSLYADRMPKAEPAAAPLPVAPAKPATREKAAPTAAKAAPKVVAKPAPKAGVQAAKAAPRRAVTALPSGEGGLRLVPIQRLAQGGRWRVEAMRSYADPVLYWFTRGQGRITVGGITRGYGAHNAIFIPAGAMHGFEAGPQSYGTALFFGRGEDLGLPREPLHLRIRDAIPQAELSGILDHIQREIDAARPGHDRAARHYLGLLSVWLERHAGAAEAGRSDAYHRLARRYSELLEHGYRSGQGVAGYARELGVTPTHLTRVCKKTCGRSASDLLHDRLIFEARRLLLETRLPVARVSEELGFTSPAYFTRAFQKRTGRTPSAFRKAP</sequence>
<dbReference type="PRINTS" id="PR00032">
    <property type="entry name" value="HTHARAC"/>
</dbReference>
<keyword evidence="6" id="KW-1185">Reference proteome</keyword>
<keyword evidence="2" id="KW-0238">DNA-binding</keyword>
<accession>A0ABT2NL79</accession>
<dbReference type="InterPro" id="IPR020449">
    <property type="entry name" value="Tscrpt_reg_AraC-type_HTH"/>
</dbReference>
<dbReference type="Proteomes" id="UP001205601">
    <property type="component" value="Unassembled WGS sequence"/>
</dbReference>
<dbReference type="InterPro" id="IPR009057">
    <property type="entry name" value="Homeodomain-like_sf"/>
</dbReference>
<organism evidence="5 6">
    <name type="scientific">Albidovulum sediminis</name>
    <dbReference type="NCBI Taxonomy" id="3066345"/>
    <lineage>
        <taxon>Bacteria</taxon>
        <taxon>Pseudomonadati</taxon>
        <taxon>Pseudomonadota</taxon>
        <taxon>Alphaproteobacteria</taxon>
        <taxon>Rhodobacterales</taxon>
        <taxon>Paracoccaceae</taxon>
        <taxon>Albidovulum</taxon>
    </lineage>
</organism>
<dbReference type="PANTHER" id="PTHR43280:SF32">
    <property type="entry name" value="TRANSCRIPTIONAL REGULATORY PROTEIN"/>
    <property type="match status" value="1"/>
</dbReference>
<dbReference type="RefSeq" id="WP_261494148.1">
    <property type="nucleotide sequence ID" value="NZ_JAOCQF010000001.1"/>
</dbReference>
<evidence type="ECO:0000256" key="1">
    <source>
        <dbReference type="ARBA" id="ARBA00023015"/>
    </source>
</evidence>
<dbReference type="Gene3D" id="2.60.120.10">
    <property type="entry name" value="Jelly Rolls"/>
    <property type="match status" value="1"/>
</dbReference>
<proteinExistence type="predicted"/>
<reference evidence="6" key="1">
    <citation type="submission" date="2023-07" db="EMBL/GenBank/DDBJ databases">
        <title>Defluviimonas sediminis sp. nov., isolated from mangrove sediment.</title>
        <authorList>
            <person name="Liu L."/>
            <person name="Li J."/>
            <person name="Huang Y."/>
            <person name="Pan J."/>
            <person name="Li M."/>
        </authorList>
    </citation>
    <scope>NUCLEOTIDE SEQUENCE [LARGE SCALE GENOMIC DNA]</scope>
    <source>
        <strain evidence="6">FT324</strain>
    </source>
</reference>
<dbReference type="EMBL" id="JAOCQF010000001">
    <property type="protein sequence ID" value="MCT8328724.1"/>
    <property type="molecule type" value="Genomic_DNA"/>
</dbReference>
<keyword evidence="1" id="KW-0805">Transcription regulation</keyword>
<evidence type="ECO:0000256" key="2">
    <source>
        <dbReference type="ARBA" id="ARBA00023125"/>
    </source>
</evidence>
<dbReference type="Pfam" id="PF12833">
    <property type="entry name" value="HTH_18"/>
    <property type="match status" value="1"/>
</dbReference>
<dbReference type="SUPFAM" id="SSF46689">
    <property type="entry name" value="Homeodomain-like"/>
    <property type="match status" value="1"/>
</dbReference>
<feature type="domain" description="HTH araC/xylS-type" evidence="4">
    <location>
        <begin position="237"/>
        <end position="335"/>
    </location>
</feature>
<dbReference type="Gene3D" id="1.10.10.60">
    <property type="entry name" value="Homeodomain-like"/>
    <property type="match status" value="1"/>
</dbReference>
<dbReference type="InterPro" id="IPR014710">
    <property type="entry name" value="RmlC-like_jellyroll"/>
</dbReference>